<accession>A0A5R9GA02</accession>
<evidence type="ECO:0000256" key="7">
    <source>
        <dbReference type="ARBA" id="ARBA00023136"/>
    </source>
</evidence>
<proteinExistence type="inferred from homology"/>
<evidence type="ECO:0000256" key="8">
    <source>
        <dbReference type="SAM" id="Phobius"/>
    </source>
</evidence>
<comment type="similarity">
    <text evidence="2">Belongs to the autoinducer-2 exporter (AI-2E) (TC 2.A.86) family.</text>
</comment>
<feature type="transmembrane region" description="Helical" evidence="8">
    <location>
        <begin position="50"/>
        <end position="74"/>
    </location>
</feature>
<evidence type="ECO:0000313" key="9">
    <source>
        <dbReference type="EMBL" id="TLS49543.1"/>
    </source>
</evidence>
<dbReference type="GO" id="GO:0005886">
    <property type="term" value="C:plasma membrane"/>
    <property type="evidence" value="ECO:0007669"/>
    <property type="project" value="UniProtKB-SubCell"/>
</dbReference>
<dbReference type="RefSeq" id="WP_138196986.1">
    <property type="nucleotide sequence ID" value="NZ_VCIW01000020.1"/>
</dbReference>
<keyword evidence="3" id="KW-0813">Transport</keyword>
<keyword evidence="5 8" id="KW-0812">Transmembrane</keyword>
<evidence type="ECO:0000256" key="6">
    <source>
        <dbReference type="ARBA" id="ARBA00022989"/>
    </source>
</evidence>
<feature type="transmembrane region" description="Helical" evidence="8">
    <location>
        <begin position="86"/>
        <end position="108"/>
    </location>
</feature>
<protein>
    <submittedName>
        <fullName evidence="9">AI-2E family transporter</fullName>
    </submittedName>
</protein>
<feature type="transmembrane region" description="Helical" evidence="8">
    <location>
        <begin position="337"/>
        <end position="362"/>
    </location>
</feature>
<dbReference type="AlphaFoldDB" id="A0A5R9GA02"/>
<organism evidence="9 10">
    <name type="scientific">Paenibacillus antri</name>
    <dbReference type="NCBI Taxonomy" id="2582848"/>
    <lineage>
        <taxon>Bacteria</taxon>
        <taxon>Bacillati</taxon>
        <taxon>Bacillota</taxon>
        <taxon>Bacilli</taxon>
        <taxon>Bacillales</taxon>
        <taxon>Paenibacillaceae</taxon>
        <taxon>Paenibacillus</taxon>
    </lineage>
</organism>
<feature type="transmembrane region" description="Helical" evidence="8">
    <location>
        <begin position="236"/>
        <end position="261"/>
    </location>
</feature>
<dbReference type="PANTHER" id="PTHR21716">
    <property type="entry name" value="TRANSMEMBRANE PROTEIN"/>
    <property type="match status" value="1"/>
</dbReference>
<dbReference type="InterPro" id="IPR002549">
    <property type="entry name" value="AI-2E-like"/>
</dbReference>
<comment type="caution">
    <text evidence="9">The sequence shown here is derived from an EMBL/GenBank/DDBJ whole genome shotgun (WGS) entry which is preliminary data.</text>
</comment>
<sequence>MAAQASRRTIVSEARARRSCPIENKLFRIGVGVLLLFLIVWLGAQIDFIFQPLVVAFRTLVGPLLIAGVLFFLLRPPMQFLVKRRVPKSLAILLLYFVAAGALALLGLSVGPMIKTQFAQLIAGLPNFVERAVAVGYELARSEAFAVWLHRLNLDVESIAATASGYAMTLVDLVSSNLTNVLGAVANAFLLVVIVPFVLYFLLKDGDKMFEGFIGMIPKARQADARKLMSEMDRTIGFFIRGQMTVAVCVGLLMLVGFQLIGLRYAVLLAFIAMITNVIPYLGAFLAAAPAVLVGLAQSPDMALKVLIVTVVAQQLEGNLLSPWIMGKGLNIHPLTIILLLLVVGSLFGPIGLLFAIPGYAVSKVVAVHMYRFVRQRSDDAEKPVA</sequence>
<dbReference type="PANTHER" id="PTHR21716:SF53">
    <property type="entry name" value="PERMEASE PERM-RELATED"/>
    <property type="match status" value="1"/>
</dbReference>
<evidence type="ECO:0000256" key="5">
    <source>
        <dbReference type="ARBA" id="ARBA00022692"/>
    </source>
</evidence>
<evidence type="ECO:0000256" key="4">
    <source>
        <dbReference type="ARBA" id="ARBA00022475"/>
    </source>
</evidence>
<gene>
    <name evidence="9" type="ORF">FE782_24435</name>
</gene>
<evidence type="ECO:0000256" key="1">
    <source>
        <dbReference type="ARBA" id="ARBA00004651"/>
    </source>
</evidence>
<keyword evidence="7 8" id="KW-0472">Membrane</keyword>
<keyword evidence="4" id="KW-1003">Cell membrane</keyword>
<dbReference type="OrthoDB" id="9793390at2"/>
<dbReference type="EMBL" id="VCIW01000020">
    <property type="protein sequence ID" value="TLS49543.1"/>
    <property type="molecule type" value="Genomic_DNA"/>
</dbReference>
<name>A0A5R9GA02_9BACL</name>
<feature type="transmembrane region" description="Helical" evidence="8">
    <location>
        <begin position="306"/>
        <end position="325"/>
    </location>
</feature>
<comment type="subcellular location">
    <subcellularLocation>
        <location evidence="1">Cell membrane</location>
        <topology evidence="1">Multi-pass membrane protein</topology>
    </subcellularLocation>
</comment>
<evidence type="ECO:0000256" key="3">
    <source>
        <dbReference type="ARBA" id="ARBA00022448"/>
    </source>
</evidence>
<reference evidence="9 10" key="1">
    <citation type="submission" date="2019-05" db="EMBL/GenBank/DDBJ databases">
        <authorList>
            <person name="Narsing Rao M.P."/>
            <person name="Li W.J."/>
        </authorList>
    </citation>
    <scope>NUCLEOTIDE SEQUENCE [LARGE SCALE GENOMIC DNA]</scope>
    <source>
        <strain evidence="9 10">SYSU_K30003</strain>
    </source>
</reference>
<dbReference type="Pfam" id="PF01594">
    <property type="entry name" value="AI-2E_transport"/>
    <property type="match status" value="1"/>
</dbReference>
<dbReference type="GO" id="GO:0055085">
    <property type="term" value="P:transmembrane transport"/>
    <property type="evidence" value="ECO:0007669"/>
    <property type="project" value="TreeGrafter"/>
</dbReference>
<keyword evidence="10" id="KW-1185">Reference proteome</keyword>
<feature type="transmembrane region" description="Helical" evidence="8">
    <location>
        <begin position="26"/>
        <end position="44"/>
    </location>
</feature>
<feature type="transmembrane region" description="Helical" evidence="8">
    <location>
        <begin position="181"/>
        <end position="203"/>
    </location>
</feature>
<evidence type="ECO:0000313" key="10">
    <source>
        <dbReference type="Proteomes" id="UP000309676"/>
    </source>
</evidence>
<dbReference type="Proteomes" id="UP000309676">
    <property type="component" value="Unassembled WGS sequence"/>
</dbReference>
<feature type="transmembrane region" description="Helical" evidence="8">
    <location>
        <begin position="267"/>
        <end position="294"/>
    </location>
</feature>
<keyword evidence="6 8" id="KW-1133">Transmembrane helix</keyword>
<evidence type="ECO:0000256" key="2">
    <source>
        <dbReference type="ARBA" id="ARBA00009773"/>
    </source>
</evidence>